<name>A0ABW7HGR0_9BURK</name>
<dbReference type="Proteomes" id="UP001606134">
    <property type="component" value="Unassembled WGS sequence"/>
</dbReference>
<proteinExistence type="predicted"/>
<evidence type="ECO:0000313" key="3">
    <source>
        <dbReference type="Proteomes" id="UP001606134"/>
    </source>
</evidence>
<evidence type="ECO:0000256" key="1">
    <source>
        <dbReference type="SAM" id="Coils"/>
    </source>
</evidence>
<evidence type="ECO:0008006" key="4">
    <source>
        <dbReference type="Google" id="ProtNLM"/>
    </source>
</evidence>
<dbReference type="RefSeq" id="WP_394415273.1">
    <property type="nucleotide sequence ID" value="NZ_JBIGIC010000011.1"/>
</dbReference>
<feature type="coiled-coil region" evidence="1">
    <location>
        <begin position="111"/>
        <end position="138"/>
    </location>
</feature>
<dbReference type="EMBL" id="JBIGIC010000011">
    <property type="protein sequence ID" value="MFG6489098.1"/>
    <property type="molecule type" value="Genomic_DNA"/>
</dbReference>
<sequence length="166" mass="18112">MYVFIDKKSKALLHVANASPGDEREPSAFFDKYDPQTMEVGRAIDQFVPAKFAIKKGIVVDLDAPPAETLDQARARKLDEIKLQALTQRGAIAPDYQLLNAGLGIYDDDRVQQLRNTVNAFRAEAERLEALVAKAKTVADVDAVTAKFPTALVTAKPAPKSRSKSG</sequence>
<keyword evidence="1" id="KW-0175">Coiled coil</keyword>
<evidence type="ECO:0000313" key="2">
    <source>
        <dbReference type="EMBL" id="MFG6489098.1"/>
    </source>
</evidence>
<keyword evidence="3" id="KW-1185">Reference proteome</keyword>
<comment type="caution">
    <text evidence="2">The sequence shown here is derived from an EMBL/GenBank/DDBJ whole genome shotgun (WGS) entry which is preliminary data.</text>
</comment>
<gene>
    <name evidence="2" type="ORF">ACG04R_20600</name>
</gene>
<organism evidence="2 3">
    <name type="scientific">Pelomonas candidula</name>
    <dbReference type="NCBI Taxonomy" id="3299025"/>
    <lineage>
        <taxon>Bacteria</taxon>
        <taxon>Pseudomonadati</taxon>
        <taxon>Pseudomonadota</taxon>
        <taxon>Betaproteobacteria</taxon>
        <taxon>Burkholderiales</taxon>
        <taxon>Sphaerotilaceae</taxon>
        <taxon>Roseateles</taxon>
    </lineage>
</organism>
<protein>
    <recommendedName>
        <fullName evidence="4">Phage tail protein</fullName>
    </recommendedName>
</protein>
<accession>A0ABW7HGR0</accession>
<reference evidence="2 3" key="1">
    <citation type="submission" date="2024-08" db="EMBL/GenBank/DDBJ databases">
        <authorList>
            <person name="Lu H."/>
        </authorList>
    </citation>
    <scope>NUCLEOTIDE SEQUENCE [LARGE SCALE GENOMIC DNA]</scope>
    <source>
        <strain evidence="2 3">BYS78W</strain>
    </source>
</reference>